<keyword evidence="4 7" id="KW-1133">Transmembrane helix</keyword>
<dbReference type="EMBL" id="RAWI01001094">
    <property type="protein sequence ID" value="RKH80931.1"/>
    <property type="molecule type" value="Genomic_DNA"/>
</dbReference>
<feature type="compositionally biased region" description="Pro residues" evidence="6">
    <location>
        <begin position="95"/>
        <end position="106"/>
    </location>
</feature>
<reference evidence="8 9" key="1">
    <citation type="submission" date="2018-09" db="EMBL/GenBank/DDBJ databases">
        <authorList>
            <person name="Livingstone P.G."/>
            <person name="Whitworth D.E."/>
        </authorList>
    </citation>
    <scope>NUCLEOTIDE SEQUENCE [LARGE SCALE GENOMIC DNA]</scope>
    <source>
        <strain evidence="8 9">CA031B</strain>
    </source>
</reference>
<name>A0ABX9Q2G1_9BACT</name>
<evidence type="ECO:0000256" key="4">
    <source>
        <dbReference type="ARBA" id="ARBA00022989"/>
    </source>
</evidence>
<evidence type="ECO:0000313" key="8">
    <source>
        <dbReference type="EMBL" id="RKH80931.1"/>
    </source>
</evidence>
<evidence type="ECO:0000256" key="6">
    <source>
        <dbReference type="SAM" id="MobiDB-lite"/>
    </source>
</evidence>
<evidence type="ECO:0000256" key="7">
    <source>
        <dbReference type="SAM" id="Phobius"/>
    </source>
</evidence>
<comment type="subcellular location">
    <subcellularLocation>
        <location evidence="1">Cell inner membrane</location>
        <topology evidence="1">Multi-pass membrane protein</topology>
    </subcellularLocation>
</comment>
<feature type="compositionally biased region" description="Basic and acidic residues" evidence="6">
    <location>
        <begin position="115"/>
        <end position="124"/>
    </location>
</feature>
<dbReference type="Pfam" id="PF06965">
    <property type="entry name" value="Na_H_antiport_1"/>
    <property type="match status" value="1"/>
</dbReference>
<evidence type="ECO:0000256" key="2">
    <source>
        <dbReference type="ARBA" id="ARBA00022475"/>
    </source>
</evidence>
<dbReference type="InterPro" id="IPR023171">
    <property type="entry name" value="Na/H_antiporter_dom_sf"/>
</dbReference>
<keyword evidence="3 7" id="KW-0812">Transmembrane</keyword>
<evidence type="ECO:0000256" key="3">
    <source>
        <dbReference type="ARBA" id="ARBA00022692"/>
    </source>
</evidence>
<feature type="non-terminal residue" evidence="8">
    <location>
        <position position="144"/>
    </location>
</feature>
<feature type="transmembrane region" description="Helical" evidence="7">
    <location>
        <begin position="61"/>
        <end position="83"/>
    </location>
</feature>
<dbReference type="InterPro" id="IPR004670">
    <property type="entry name" value="NhaA"/>
</dbReference>
<feature type="transmembrane region" description="Helical" evidence="7">
    <location>
        <begin position="26"/>
        <end position="49"/>
    </location>
</feature>
<keyword evidence="5 7" id="KW-0472">Membrane</keyword>
<keyword evidence="9" id="KW-1185">Reference proteome</keyword>
<evidence type="ECO:0008006" key="10">
    <source>
        <dbReference type="Google" id="ProtNLM"/>
    </source>
</evidence>
<evidence type="ECO:0000256" key="1">
    <source>
        <dbReference type="ARBA" id="ARBA00004429"/>
    </source>
</evidence>
<organism evidence="8 9">
    <name type="scientific">Corallococcus praedator</name>
    <dbReference type="NCBI Taxonomy" id="2316724"/>
    <lineage>
        <taxon>Bacteria</taxon>
        <taxon>Pseudomonadati</taxon>
        <taxon>Myxococcota</taxon>
        <taxon>Myxococcia</taxon>
        <taxon>Myxococcales</taxon>
        <taxon>Cystobacterineae</taxon>
        <taxon>Myxococcaceae</taxon>
        <taxon>Corallococcus</taxon>
    </lineage>
</organism>
<sequence length="144" mass="14337">AILFLFGLLNAGVVLGATDAATWLVLAGLLVGKPVGILLAGWLAVRVLGLALPAGMTLGDVLVVGCVAAIGFTVALFVAGVAFPPDAMLGGAPIGDPPLFPAPPRPTSAGTGAEQGRRDPERGRPAKTRRPCSAPVPAEVGLSL</sequence>
<accession>A0ABX9Q2G1</accession>
<keyword evidence="2" id="KW-1003">Cell membrane</keyword>
<dbReference type="Gene3D" id="1.20.1530.10">
    <property type="entry name" value="Na+/H+ antiporter like domain"/>
    <property type="match status" value="1"/>
</dbReference>
<dbReference type="PANTHER" id="PTHR30341:SF0">
    <property type="entry name" value="NA(+)_H(+) ANTIPORTER NHAA"/>
    <property type="match status" value="1"/>
</dbReference>
<dbReference type="Proteomes" id="UP000278907">
    <property type="component" value="Unassembled WGS sequence"/>
</dbReference>
<feature type="non-terminal residue" evidence="8">
    <location>
        <position position="1"/>
    </location>
</feature>
<dbReference type="PANTHER" id="PTHR30341">
    <property type="entry name" value="SODIUM ION/PROTON ANTIPORTER NHAA-RELATED"/>
    <property type="match status" value="1"/>
</dbReference>
<protein>
    <recommendedName>
        <fullName evidence="10">Sodium:proton antiporter</fullName>
    </recommendedName>
</protein>
<evidence type="ECO:0000313" key="9">
    <source>
        <dbReference type="Proteomes" id="UP000278907"/>
    </source>
</evidence>
<proteinExistence type="predicted"/>
<comment type="caution">
    <text evidence="8">The sequence shown here is derived from an EMBL/GenBank/DDBJ whole genome shotgun (WGS) entry which is preliminary data.</text>
</comment>
<gene>
    <name evidence="8" type="ORF">D7Y13_43190</name>
</gene>
<dbReference type="RefSeq" id="WP_147452726.1">
    <property type="nucleotide sequence ID" value="NZ_RAWI01001094.1"/>
</dbReference>
<feature type="region of interest" description="Disordered" evidence="6">
    <location>
        <begin position="94"/>
        <end position="144"/>
    </location>
</feature>
<evidence type="ECO:0000256" key="5">
    <source>
        <dbReference type="ARBA" id="ARBA00023136"/>
    </source>
</evidence>